<dbReference type="Proteomes" id="UP001341840">
    <property type="component" value="Unassembled WGS sequence"/>
</dbReference>
<evidence type="ECO:0000313" key="1">
    <source>
        <dbReference type="EMBL" id="MED6110746.1"/>
    </source>
</evidence>
<gene>
    <name evidence="1" type="ORF">PIB30_045668</name>
</gene>
<accession>A0ABU6QFN7</accession>
<organism evidence="1 2">
    <name type="scientific">Stylosanthes scabra</name>
    <dbReference type="NCBI Taxonomy" id="79078"/>
    <lineage>
        <taxon>Eukaryota</taxon>
        <taxon>Viridiplantae</taxon>
        <taxon>Streptophyta</taxon>
        <taxon>Embryophyta</taxon>
        <taxon>Tracheophyta</taxon>
        <taxon>Spermatophyta</taxon>
        <taxon>Magnoliopsida</taxon>
        <taxon>eudicotyledons</taxon>
        <taxon>Gunneridae</taxon>
        <taxon>Pentapetalae</taxon>
        <taxon>rosids</taxon>
        <taxon>fabids</taxon>
        <taxon>Fabales</taxon>
        <taxon>Fabaceae</taxon>
        <taxon>Papilionoideae</taxon>
        <taxon>50 kb inversion clade</taxon>
        <taxon>dalbergioids sensu lato</taxon>
        <taxon>Dalbergieae</taxon>
        <taxon>Pterocarpus clade</taxon>
        <taxon>Stylosanthes</taxon>
    </lineage>
</organism>
<dbReference type="EMBL" id="JASCZI010000280">
    <property type="protein sequence ID" value="MED6110746.1"/>
    <property type="molecule type" value="Genomic_DNA"/>
</dbReference>
<name>A0ABU6QFN7_9FABA</name>
<reference evidence="1 2" key="1">
    <citation type="journal article" date="2023" name="Plants (Basel)">
        <title>Bridging the Gap: Combining Genomics and Transcriptomics Approaches to Understand Stylosanthes scabra, an Orphan Legume from the Brazilian Caatinga.</title>
        <authorList>
            <person name="Ferreira-Neto J.R.C."/>
            <person name="da Silva M.D."/>
            <person name="Binneck E."/>
            <person name="de Melo N.F."/>
            <person name="da Silva R.H."/>
            <person name="de Melo A.L.T.M."/>
            <person name="Pandolfi V."/>
            <person name="Bustamante F.O."/>
            <person name="Brasileiro-Vidal A.C."/>
            <person name="Benko-Iseppon A.M."/>
        </authorList>
    </citation>
    <scope>NUCLEOTIDE SEQUENCE [LARGE SCALE GENOMIC DNA]</scope>
    <source>
        <tissue evidence="1">Leaves</tissue>
    </source>
</reference>
<proteinExistence type="predicted"/>
<evidence type="ECO:0000313" key="2">
    <source>
        <dbReference type="Proteomes" id="UP001341840"/>
    </source>
</evidence>
<comment type="caution">
    <text evidence="1">The sequence shown here is derived from an EMBL/GenBank/DDBJ whole genome shotgun (WGS) entry which is preliminary data.</text>
</comment>
<protein>
    <submittedName>
        <fullName evidence="1">Uncharacterized protein</fullName>
    </submittedName>
</protein>
<keyword evidence="2" id="KW-1185">Reference proteome</keyword>
<sequence length="166" mass="18559">MEKGRKKMIVIVMTARAGRVRAGRDAHGLPLGPHAAFRCAYHVGLRTDAPRRLAPDESRSLEGELLDPDDLSLAEALVHAGGRGRGDAEALCKIVAQQHRPIHHQSQWVCAPTMRQIYHMFLACGLAHLDVFMFPLARRLSGMPHPSGDHREGRLLAWHIRLDEFK</sequence>